<sequence>MEHSMQSQISSCQGVQTLTGASFSSCLKNYYYERADYFSNAFIEQSDNKASANEILLPALDLVLDTASYPTVLNWDNADNNDVGHIIAKMDSDELQSLMLQMRQIVQSLPGSLFRDFFFVLYPHGIKQKVPYSLAPEYPSIVHYGMHHHHVDFNSVFYDQSNPVANSLYVDLAISYKPIQPNGGHLYVTGLWSEFKQVLGVVFCNFSGLGGFKYTEKNHYIKSVQAYGVWKHAFF</sequence>
<dbReference type="AlphaFoldDB" id="S2KBD6"/>
<name>S2KBD6_MUCC1</name>
<reference evidence="2" key="1">
    <citation type="submission" date="2013-05" db="EMBL/GenBank/DDBJ databases">
        <title>The Genome sequence of Mucor circinelloides f. circinelloides 1006PhL.</title>
        <authorList>
            <consortium name="The Broad Institute Genomics Platform"/>
            <person name="Cuomo C."/>
            <person name="Earl A."/>
            <person name="Findley K."/>
            <person name="Lee S.C."/>
            <person name="Walker B."/>
            <person name="Young S."/>
            <person name="Zeng Q."/>
            <person name="Gargeya S."/>
            <person name="Fitzgerald M."/>
            <person name="Haas B."/>
            <person name="Abouelleil A."/>
            <person name="Allen A.W."/>
            <person name="Alvarado L."/>
            <person name="Arachchi H.M."/>
            <person name="Berlin A.M."/>
            <person name="Chapman S.B."/>
            <person name="Gainer-Dewar J."/>
            <person name="Goldberg J."/>
            <person name="Griggs A."/>
            <person name="Gujja S."/>
            <person name="Hansen M."/>
            <person name="Howarth C."/>
            <person name="Imamovic A."/>
            <person name="Ireland A."/>
            <person name="Larimer J."/>
            <person name="McCowan C."/>
            <person name="Murphy C."/>
            <person name="Pearson M."/>
            <person name="Poon T.W."/>
            <person name="Priest M."/>
            <person name="Roberts A."/>
            <person name="Saif S."/>
            <person name="Shea T."/>
            <person name="Sisk P."/>
            <person name="Sykes S."/>
            <person name="Wortman J."/>
            <person name="Nusbaum C."/>
            <person name="Birren B."/>
        </authorList>
    </citation>
    <scope>NUCLEOTIDE SEQUENCE [LARGE SCALE GENOMIC DNA]</scope>
    <source>
        <strain evidence="2">1006PhL</strain>
    </source>
</reference>
<accession>S2KBD6</accession>
<protein>
    <submittedName>
        <fullName evidence="1">Uncharacterized protein</fullName>
    </submittedName>
</protein>
<dbReference type="VEuPathDB" id="FungiDB:HMPREF1544_03552"/>
<keyword evidence="2" id="KW-1185">Reference proteome</keyword>
<gene>
    <name evidence="1" type="ORF">HMPREF1544_03552</name>
</gene>
<dbReference type="OrthoDB" id="5511913at2759"/>
<dbReference type="EMBL" id="KE123932">
    <property type="protein sequence ID" value="EPB89620.1"/>
    <property type="molecule type" value="Genomic_DNA"/>
</dbReference>
<dbReference type="Proteomes" id="UP000014254">
    <property type="component" value="Unassembled WGS sequence"/>
</dbReference>
<dbReference type="InParanoid" id="S2KBD6"/>
<organism evidence="1 2">
    <name type="scientific">Mucor circinelloides f. circinelloides (strain 1006PhL)</name>
    <name type="common">Mucormycosis agent</name>
    <name type="synonym">Calyptromyces circinelloides</name>
    <dbReference type="NCBI Taxonomy" id="1220926"/>
    <lineage>
        <taxon>Eukaryota</taxon>
        <taxon>Fungi</taxon>
        <taxon>Fungi incertae sedis</taxon>
        <taxon>Mucoromycota</taxon>
        <taxon>Mucoromycotina</taxon>
        <taxon>Mucoromycetes</taxon>
        <taxon>Mucorales</taxon>
        <taxon>Mucorineae</taxon>
        <taxon>Mucoraceae</taxon>
        <taxon>Mucor</taxon>
    </lineage>
</organism>
<evidence type="ECO:0000313" key="2">
    <source>
        <dbReference type="Proteomes" id="UP000014254"/>
    </source>
</evidence>
<evidence type="ECO:0000313" key="1">
    <source>
        <dbReference type="EMBL" id="EPB89620.1"/>
    </source>
</evidence>
<proteinExistence type="predicted"/>